<feature type="chain" id="PRO_5041902501" evidence="1">
    <location>
        <begin position="23"/>
        <end position="205"/>
    </location>
</feature>
<dbReference type="RefSeq" id="WP_241812312.1">
    <property type="nucleotide sequence ID" value="NZ_JAVLSM010000030.1"/>
</dbReference>
<sequence>MSISSKGVLVTVAFIASTMAFSQTKFSGAHPDEAPAKSNLDGHMKKTASIASFDEQFLDTMAKHHEEAVKMAELVDSRSAHDQLKQMAKKTIEDQGAEIAQLREWKSQWFPNKGSAVNMKLPGMMQSMKGMSMEKLQSSQGDDFDVMFLDMMIRHHRGALAMAQDAIKKARHPEIVAFSKKVIAQQQEEISTMSRWKKEWKPGTP</sequence>
<protein>
    <submittedName>
        <fullName evidence="3">DUF305 domain-containing protein</fullName>
    </submittedName>
</protein>
<proteinExistence type="predicted"/>
<dbReference type="PANTHER" id="PTHR36933">
    <property type="entry name" value="SLL0788 PROTEIN"/>
    <property type="match status" value="1"/>
</dbReference>
<dbReference type="InterPro" id="IPR005183">
    <property type="entry name" value="DUF305_CopM-like"/>
</dbReference>
<dbReference type="AlphaFoldDB" id="A0AAE4GFS2"/>
<dbReference type="Gene3D" id="1.20.1260.10">
    <property type="match status" value="1"/>
</dbReference>
<organism evidence="3">
    <name type="scientific">Herbaspirillum huttiense subsp. nephrolepidis</name>
    <dbReference type="NCBI Taxonomy" id="3075126"/>
    <lineage>
        <taxon>Bacteria</taxon>
        <taxon>Pseudomonadati</taxon>
        <taxon>Pseudomonadota</taxon>
        <taxon>Betaproteobacteria</taxon>
        <taxon>Burkholderiales</taxon>
        <taxon>Oxalobacteraceae</taxon>
        <taxon>Herbaspirillum</taxon>
    </lineage>
</organism>
<dbReference type="InterPro" id="IPR012347">
    <property type="entry name" value="Ferritin-like"/>
</dbReference>
<gene>
    <name evidence="3" type="ORF">RJN63_28520</name>
</gene>
<evidence type="ECO:0000259" key="2">
    <source>
        <dbReference type="Pfam" id="PF03713"/>
    </source>
</evidence>
<reference evidence="3" key="1">
    <citation type="submission" date="2023-02" db="EMBL/GenBank/DDBJ databases">
        <title>Description of Herbaspirillum huttiense subsp. nephrolepsisexaltata and Herbaspirillum huttiense subsp. lycopersicon.</title>
        <authorList>
            <person name="Poudel M."/>
            <person name="Sharma A."/>
            <person name="Goss E."/>
            <person name="Tapia J.H."/>
            <person name="Harmon C.M."/>
            <person name="Jones J.B."/>
        </authorList>
    </citation>
    <scope>NUCLEOTIDE SEQUENCE</scope>
    <source>
        <strain evidence="3">NC40101</strain>
    </source>
</reference>
<evidence type="ECO:0000256" key="1">
    <source>
        <dbReference type="SAM" id="SignalP"/>
    </source>
</evidence>
<dbReference type="EMBL" id="JAVRAA010000028">
    <property type="protein sequence ID" value="MDT0340807.1"/>
    <property type="molecule type" value="Genomic_DNA"/>
</dbReference>
<evidence type="ECO:0000313" key="3">
    <source>
        <dbReference type="EMBL" id="MDT0340807.1"/>
    </source>
</evidence>
<keyword evidence="1" id="KW-0732">Signal</keyword>
<dbReference type="Pfam" id="PF03713">
    <property type="entry name" value="DUF305"/>
    <property type="match status" value="1"/>
</dbReference>
<feature type="domain" description="DUF305" evidence="2">
    <location>
        <begin position="54"/>
        <end position="196"/>
    </location>
</feature>
<feature type="signal peptide" evidence="1">
    <location>
        <begin position="1"/>
        <end position="22"/>
    </location>
</feature>
<dbReference type="PANTHER" id="PTHR36933:SF1">
    <property type="entry name" value="SLL0788 PROTEIN"/>
    <property type="match status" value="1"/>
</dbReference>
<comment type="caution">
    <text evidence="3">The sequence shown here is derived from an EMBL/GenBank/DDBJ whole genome shotgun (WGS) entry which is preliminary data.</text>
</comment>
<name>A0AAE4GFS2_9BURK</name>
<accession>A0AAE4GFS2</accession>